<accession>W0JT24</accession>
<protein>
    <submittedName>
        <fullName evidence="1">Uncharacterized protein</fullName>
    </submittedName>
</protein>
<sequence>MPKIIDFRATPTLEGSLIPRLLMRRRWRLEPLDPEAIFTSTNGVKSQSLGA</sequence>
<evidence type="ECO:0000313" key="2">
    <source>
        <dbReference type="Proteomes" id="UP000019024"/>
    </source>
</evidence>
<proteinExistence type="predicted"/>
<dbReference type="Proteomes" id="UP000019024">
    <property type="component" value="Plasmid unnamed2"/>
</dbReference>
<reference evidence="1 2" key="1">
    <citation type="submission" date="2014-01" db="EMBL/GenBank/DDBJ databases">
        <authorList>
            <consortium name="DOE Joint Genome Institute"/>
            <person name="Anderson I."/>
            <person name="Huntemann M."/>
            <person name="Han J."/>
            <person name="Chen A."/>
            <person name="Kyrpides N."/>
            <person name="Mavromatis K."/>
            <person name="Markowitz V."/>
            <person name="Palaniappan K."/>
            <person name="Ivanova N."/>
            <person name="Schaumberg A."/>
            <person name="Pati A."/>
            <person name="Liolios K."/>
            <person name="Nordberg H.P."/>
            <person name="Cantor M.N."/>
            <person name="Hua S.X."/>
            <person name="Woyke T."/>
        </authorList>
    </citation>
    <scope>NUCLEOTIDE SEQUENCE [LARGE SCALE GENOMIC DNA]</scope>
    <source>
        <strain evidence="1 2">XH-48</strain>
        <plasmid evidence="2">2</plasmid>
    </source>
</reference>
<keyword evidence="1" id="KW-0614">Plasmid</keyword>
<keyword evidence="2" id="KW-1185">Reference proteome</keyword>
<evidence type="ECO:0000313" key="1">
    <source>
        <dbReference type="EMBL" id="AHG01781.1"/>
    </source>
</evidence>
<dbReference type="EMBL" id="CP007057">
    <property type="protein sequence ID" value="AHG01781.1"/>
    <property type="molecule type" value="Genomic_DNA"/>
</dbReference>
<organism evidence="1 2">
    <name type="scientific">Halostagnicola larsenii XH-48</name>
    <dbReference type="NCBI Taxonomy" id="797299"/>
    <lineage>
        <taxon>Archaea</taxon>
        <taxon>Methanobacteriati</taxon>
        <taxon>Methanobacteriota</taxon>
        <taxon>Stenosarchaea group</taxon>
        <taxon>Halobacteria</taxon>
        <taxon>Halobacteriales</taxon>
        <taxon>Natrialbaceae</taxon>
        <taxon>Halostagnicola</taxon>
    </lineage>
</organism>
<dbReference type="KEGG" id="hlr:HALLA_00390"/>
<geneLocation type="plasmid" evidence="1">
    <name>unnamed</name>
</geneLocation>
<dbReference type="HOGENOM" id="CLU_3093997_0_0_2"/>
<name>W0JT24_9EURY</name>
<dbReference type="AlphaFoldDB" id="W0JT24"/>
<gene>
    <name evidence="1" type="ORF">HALLA_00390</name>
</gene>